<dbReference type="AlphaFoldDB" id="A0A4R6BAI0"/>
<feature type="domain" description="Transposase InsH N-terminal" evidence="2">
    <location>
        <begin position="1"/>
        <end position="49"/>
    </location>
</feature>
<dbReference type="OrthoDB" id="9789070at2"/>
<dbReference type="GO" id="GO:0004803">
    <property type="term" value="F:transposase activity"/>
    <property type="evidence" value="ECO:0007669"/>
    <property type="project" value="InterPro"/>
</dbReference>
<evidence type="ECO:0000259" key="1">
    <source>
        <dbReference type="Pfam" id="PF01609"/>
    </source>
</evidence>
<dbReference type="InterPro" id="IPR008490">
    <property type="entry name" value="Transposase_InsH_N"/>
</dbReference>
<dbReference type="GO" id="GO:0006313">
    <property type="term" value="P:DNA transposition"/>
    <property type="evidence" value="ECO:0007669"/>
    <property type="project" value="InterPro"/>
</dbReference>
<evidence type="ECO:0000313" key="4">
    <source>
        <dbReference type="Proteomes" id="UP000295310"/>
    </source>
</evidence>
<organism evidence="3 4">
    <name type="scientific">Macrococcus brunensis</name>
    <dbReference type="NCBI Taxonomy" id="198483"/>
    <lineage>
        <taxon>Bacteria</taxon>
        <taxon>Bacillati</taxon>
        <taxon>Bacillota</taxon>
        <taxon>Bacilli</taxon>
        <taxon>Bacillales</taxon>
        <taxon>Staphylococcaceae</taxon>
        <taxon>Macrococcus</taxon>
    </lineage>
</organism>
<dbReference type="GO" id="GO:0003677">
    <property type="term" value="F:DNA binding"/>
    <property type="evidence" value="ECO:0007669"/>
    <property type="project" value="InterPro"/>
</dbReference>
<feature type="non-terminal residue" evidence="3">
    <location>
        <position position="303"/>
    </location>
</feature>
<reference evidence="3 4" key="1">
    <citation type="submission" date="2019-01" db="EMBL/GenBank/DDBJ databases">
        <title>Draft genome sequences of the type strains of six Macrococcus species.</title>
        <authorList>
            <person name="Mazhar S."/>
            <person name="Altermann E."/>
            <person name="Hill C."/>
            <person name="Mcauliffe O."/>
        </authorList>
    </citation>
    <scope>NUCLEOTIDE SEQUENCE [LARGE SCALE GENOMIC DNA]</scope>
    <source>
        <strain evidence="3 4">CCM4811</strain>
    </source>
</reference>
<protein>
    <submittedName>
        <fullName evidence="3">Transposase</fullName>
    </submittedName>
</protein>
<accession>A0A4R6BAI0</accession>
<name>A0A4R6BAI0_9STAP</name>
<gene>
    <name evidence="3" type="ORF">ERX27_11120</name>
</gene>
<evidence type="ECO:0000313" key="3">
    <source>
        <dbReference type="EMBL" id="TDL93304.1"/>
    </source>
</evidence>
<dbReference type="InterPro" id="IPR002559">
    <property type="entry name" value="Transposase_11"/>
</dbReference>
<evidence type="ECO:0000259" key="2">
    <source>
        <dbReference type="Pfam" id="PF05598"/>
    </source>
</evidence>
<keyword evidence="4" id="KW-1185">Reference proteome</keyword>
<dbReference type="Pfam" id="PF05598">
    <property type="entry name" value="DUF772"/>
    <property type="match status" value="1"/>
</dbReference>
<feature type="non-terminal residue" evidence="3">
    <location>
        <position position="1"/>
    </location>
</feature>
<sequence length="303" mass="34348">KYLLLKVIFDLSDVDVVERSRYDMSFKFFLDMAPEEEVIHSSSLTKFRKLRLKDMNLLDLLIKTSVETAQNQGVLNGSTLIVDATHSQSRYNAYLPKEILQKRSNQIVDAAGKIDDTKIKPLKLNDCSTKEALDLSKSFLDDLLKEEKYLSIPSVKEKINYFKETIEDCESTYTVSVDEDARVGHKSEDKSFFGYKSHLAMNTDRIITAAVVTTGEKSDGCYLSQLIEKSRENGVEVDTVIGDTAYSSRDNLDYCFNDNIELVSKLHPHIVHGVRKENQAFEYNKDAGMFVCPAGQLAVRKAR</sequence>
<dbReference type="PANTHER" id="PTHR35604">
    <property type="entry name" value="TRANSPOSASE INSH FOR INSERTION SEQUENCE ELEMENT IS5A-RELATED"/>
    <property type="match status" value="1"/>
</dbReference>
<feature type="domain" description="Transposase IS4-like" evidence="1">
    <location>
        <begin position="179"/>
        <end position="283"/>
    </location>
</feature>
<proteinExistence type="predicted"/>
<dbReference type="Proteomes" id="UP000295310">
    <property type="component" value="Unassembled WGS sequence"/>
</dbReference>
<dbReference type="EMBL" id="SCWA01000045">
    <property type="protein sequence ID" value="TDL93304.1"/>
    <property type="molecule type" value="Genomic_DNA"/>
</dbReference>
<dbReference type="RefSeq" id="WP_133432856.1">
    <property type="nucleotide sequence ID" value="NZ_SCWA01000045.1"/>
</dbReference>
<comment type="caution">
    <text evidence="3">The sequence shown here is derived from an EMBL/GenBank/DDBJ whole genome shotgun (WGS) entry which is preliminary data.</text>
</comment>
<dbReference type="Pfam" id="PF01609">
    <property type="entry name" value="DDE_Tnp_1"/>
    <property type="match status" value="1"/>
</dbReference>
<dbReference type="PANTHER" id="PTHR35604:SF2">
    <property type="entry name" value="TRANSPOSASE INSH FOR INSERTION SEQUENCE ELEMENT IS5A-RELATED"/>
    <property type="match status" value="1"/>
</dbReference>